<feature type="transmembrane region" description="Helical" evidence="1">
    <location>
        <begin position="43"/>
        <end position="60"/>
    </location>
</feature>
<evidence type="ECO:0000256" key="1">
    <source>
        <dbReference type="SAM" id="Phobius"/>
    </source>
</evidence>
<dbReference type="Gene3D" id="3.30.300.20">
    <property type="match status" value="1"/>
</dbReference>
<keyword evidence="1" id="KW-1133">Transmembrane helix</keyword>
<name>A0A160TWQ4_9ZZZZ</name>
<gene>
    <name evidence="2" type="ORF">MGWOODY_XGa1444</name>
</gene>
<sequence>MHATVTVTADNALLGSSDSGHQVTMDMAPDLGGQNQGPRPMEMLLLGMGGCTLIDVMFILRKSRQAFSDMRVELEAQRAEEIPQVFTRIHAHFVVSGNDLDPKKVARAIDLSAEKYCSASRMLGAVAEITHDYEIVSD</sequence>
<dbReference type="InterPro" id="IPR036102">
    <property type="entry name" value="OsmC/Ohrsf"/>
</dbReference>
<dbReference type="InterPro" id="IPR015946">
    <property type="entry name" value="KH_dom-like_a/b"/>
</dbReference>
<dbReference type="PANTHER" id="PTHR34352">
    <property type="entry name" value="PROTEIN YHFA"/>
    <property type="match status" value="1"/>
</dbReference>
<dbReference type="AlphaFoldDB" id="A0A160TWQ4"/>
<dbReference type="EMBL" id="CZRL01000097">
    <property type="protein sequence ID" value="CUS53456.1"/>
    <property type="molecule type" value="Genomic_DNA"/>
</dbReference>
<dbReference type="NCBIfam" id="NF008009">
    <property type="entry name" value="PRK10738.1"/>
    <property type="match status" value="1"/>
</dbReference>
<reference evidence="2" key="1">
    <citation type="submission" date="2015-10" db="EMBL/GenBank/DDBJ databases">
        <authorList>
            <person name="Gilbert D.G."/>
        </authorList>
    </citation>
    <scope>NUCLEOTIDE SEQUENCE</scope>
</reference>
<protein>
    <submittedName>
        <fullName evidence="2">OsmC/Ohr family protein</fullName>
    </submittedName>
</protein>
<dbReference type="Gene3D" id="2.20.25.10">
    <property type="match status" value="1"/>
</dbReference>
<dbReference type="PANTHER" id="PTHR34352:SF1">
    <property type="entry name" value="PROTEIN YHFA"/>
    <property type="match status" value="1"/>
</dbReference>
<evidence type="ECO:0000313" key="2">
    <source>
        <dbReference type="EMBL" id="CUS53456.1"/>
    </source>
</evidence>
<keyword evidence="1" id="KW-0472">Membrane</keyword>
<proteinExistence type="predicted"/>
<keyword evidence="1" id="KW-0812">Transmembrane</keyword>
<organism evidence="2">
    <name type="scientific">hydrothermal vent metagenome</name>
    <dbReference type="NCBI Taxonomy" id="652676"/>
    <lineage>
        <taxon>unclassified sequences</taxon>
        <taxon>metagenomes</taxon>
        <taxon>ecological metagenomes</taxon>
    </lineage>
</organism>
<accession>A0A160TWQ4</accession>
<dbReference type="InterPro" id="IPR003718">
    <property type="entry name" value="OsmC/Ohr_fam"/>
</dbReference>
<dbReference type="Pfam" id="PF02566">
    <property type="entry name" value="OsmC"/>
    <property type="match status" value="1"/>
</dbReference>
<dbReference type="SUPFAM" id="SSF82784">
    <property type="entry name" value="OsmC-like"/>
    <property type="match status" value="1"/>
</dbReference>